<dbReference type="Pfam" id="PF07085">
    <property type="entry name" value="DRTGG"/>
    <property type="match status" value="1"/>
</dbReference>
<dbReference type="RefSeq" id="WP_055039533.1">
    <property type="nucleotide sequence ID" value="NZ_CVRS01000067.1"/>
</dbReference>
<dbReference type="InterPro" id="IPR004097">
    <property type="entry name" value="DHHA2"/>
</dbReference>
<evidence type="ECO:0000313" key="10">
    <source>
        <dbReference type="EMBL" id="CRL37176.1"/>
    </source>
</evidence>
<dbReference type="AlphaFoldDB" id="A0A0M6WMC1"/>
<dbReference type="Pfam" id="PF02833">
    <property type="entry name" value="DHHA2"/>
    <property type="match status" value="1"/>
</dbReference>
<dbReference type="STRING" id="360807.ERS852392_03215"/>
<dbReference type="InterPro" id="IPR010766">
    <property type="entry name" value="DRTGG"/>
</dbReference>
<evidence type="ECO:0000256" key="6">
    <source>
        <dbReference type="ARBA" id="ARBA00032535"/>
    </source>
</evidence>
<dbReference type="PROSITE" id="PS51371">
    <property type="entry name" value="CBS"/>
    <property type="match status" value="1"/>
</dbReference>
<evidence type="ECO:0000256" key="5">
    <source>
        <dbReference type="ARBA" id="ARBA00023211"/>
    </source>
</evidence>
<dbReference type="SUPFAM" id="SSF75138">
    <property type="entry name" value="HprK N-terminal domain-like"/>
    <property type="match status" value="1"/>
</dbReference>
<name>A0A0M6WMC1_9FIRM</name>
<dbReference type="SMART" id="SM01131">
    <property type="entry name" value="DHHA2"/>
    <property type="match status" value="1"/>
</dbReference>
<keyword evidence="8" id="KW-0129">CBS domain</keyword>
<dbReference type="Gene3D" id="3.40.1390.20">
    <property type="entry name" value="HprK N-terminal domain-like"/>
    <property type="match status" value="1"/>
</dbReference>
<dbReference type="Pfam" id="PF01368">
    <property type="entry name" value="DHH"/>
    <property type="match status" value="1"/>
</dbReference>
<gene>
    <name evidence="10" type="ORF">RIL183_03191</name>
</gene>
<dbReference type="EC" id="3.6.1.1" evidence="2"/>
<evidence type="ECO:0000256" key="3">
    <source>
        <dbReference type="ARBA" id="ARBA00022723"/>
    </source>
</evidence>
<keyword evidence="5" id="KW-0464">Manganese</keyword>
<evidence type="ECO:0000313" key="11">
    <source>
        <dbReference type="Proteomes" id="UP000049828"/>
    </source>
</evidence>
<dbReference type="Proteomes" id="UP000049828">
    <property type="component" value="Unassembled WGS sequence"/>
</dbReference>
<dbReference type="PANTHER" id="PTHR12112">
    <property type="entry name" value="BNIP - RELATED"/>
    <property type="match status" value="1"/>
</dbReference>
<evidence type="ECO:0000256" key="1">
    <source>
        <dbReference type="ARBA" id="ARBA00001936"/>
    </source>
</evidence>
<dbReference type="NCBIfam" id="NF011443">
    <property type="entry name" value="PRK14869.1-5"/>
    <property type="match status" value="1"/>
</dbReference>
<dbReference type="InterPro" id="IPR038222">
    <property type="entry name" value="DHHA2_dom_sf"/>
</dbReference>
<dbReference type="SUPFAM" id="SSF64182">
    <property type="entry name" value="DHH phosphoesterases"/>
    <property type="match status" value="1"/>
</dbReference>
<accession>A0A0M6WMC1</accession>
<protein>
    <recommendedName>
        <fullName evidence="2">inorganic diphosphatase</fullName>
        <ecNumber evidence="2">3.6.1.1</ecNumber>
    </recommendedName>
    <alternativeName>
        <fullName evidence="6">Pyrophosphate phospho-hydrolase</fullName>
    </alternativeName>
</protein>
<dbReference type="GO" id="GO:0005737">
    <property type="term" value="C:cytoplasm"/>
    <property type="evidence" value="ECO:0007669"/>
    <property type="project" value="InterPro"/>
</dbReference>
<sequence length="551" mass="62275">MNIEPKKVWVVGHKNPDTDSICAAISYAYLKNQLGERQYVPKRAGAISEETRYVLDYFKVEDPELITDVGAQLKDISIRKTAGISSQISLKKAWETMKKLDVVTLPVTNRLGKLEGVIVTKDIATSYMDVYDNRVLSKARTQYKNIAETLDGNIIAGNEHAYFIRGKVVVGASDLGFLSEYIEADDMVILGPQKEVQIRALESNASCIIVGCGFEVDPEVIQMANKKDCVIITTPYDTFSIARLINQSMPIKEFMTREHLVTFDIDDYVDDVKETMSKIRHRDFPILDENGNYLGMVSRRNLMSMQKKQIILVDHNEKSQAVDNINEAEILEIIDHHRLGSLETISPVYFRNQPLGCTSTIIYQMFGEKNIEIPQHIAGLLLSAILSDTLMFRSPTCTQLDILAAEALAKIAKVDIETHAKNMFKAGSDFKNKTTEEIFYSDFKIFHTDEFDFGVAQISAMSREELDKVAEKLRPFLKEVLGEKRIDMVYVMLTDILEESSRVIFEGHDAGRILADAFEREENENGILLEGIISRKKQLIPTLMNAMAEKV</sequence>
<dbReference type="InterPro" id="IPR001667">
    <property type="entry name" value="DDH_dom"/>
</dbReference>
<dbReference type="GO" id="GO:0046872">
    <property type="term" value="F:metal ion binding"/>
    <property type="evidence" value="ECO:0007669"/>
    <property type="project" value="UniProtKB-KW"/>
</dbReference>
<comment type="cofactor">
    <cofactor evidence="1">
        <name>Mn(2+)</name>
        <dbReference type="ChEBI" id="CHEBI:29035"/>
    </cofactor>
</comment>
<dbReference type="Gene3D" id="3.90.1640.10">
    <property type="entry name" value="inorganic pyrophosphatase (n-terminal core)"/>
    <property type="match status" value="2"/>
</dbReference>
<evidence type="ECO:0000256" key="4">
    <source>
        <dbReference type="ARBA" id="ARBA00022801"/>
    </source>
</evidence>
<organism evidence="10 11">
    <name type="scientific">Roseburia inulinivorans</name>
    <dbReference type="NCBI Taxonomy" id="360807"/>
    <lineage>
        <taxon>Bacteria</taxon>
        <taxon>Bacillati</taxon>
        <taxon>Bacillota</taxon>
        <taxon>Clostridia</taxon>
        <taxon>Lachnospirales</taxon>
        <taxon>Lachnospiraceae</taxon>
        <taxon>Roseburia</taxon>
    </lineage>
</organism>
<proteinExistence type="predicted"/>
<dbReference type="Pfam" id="PF00571">
    <property type="entry name" value="CBS"/>
    <property type="match status" value="2"/>
</dbReference>
<dbReference type="SUPFAM" id="SSF54631">
    <property type="entry name" value="CBS-domain pair"/>
    <property type="match status" value="1"/>
</dbReference>
<keyword evidence="11" id="KW-1185">Reference proteome</keyword>
<dbReference type="NCBIfam" id="NF011442">
    <property type="entry name" value="PRK14869.1-4"/>
    <property type="match status" value="1"/>
</dbReference>
<reference evidence="11" key="1">
    <citation type="submission" date="2015-05" db="EMBL/GenBank/DDBJ databases">
        <authorList>
            <consortium name="Pathogen Informatics"/>
        </authorList>
    </citation>
    <scope>NUCLEOTIDE SEQUENCE [LARGE SCALE GENOMIC DNA]</scope>
    <source>
        <strain evidence="11">L1-83</strain>
    </source>
</reference>
<feature type="domain" description="CBS" evidence="9">
    <location>
        <begin position="255"/>
        <end position="312"/>
    </location>
</feature>
<dbReference type="InterPro" id="IPR038763">
    <property type="entry name" value="DHH_sf"/>
</dbReference>
<evidence type="ECO:0000256" key="2">
    <source>
        <dbReference type="ARBA" id="ARBA00012146"/>
    </source>
</evidence>
<dbReference type="Gene3D" id="3.10.310.20">
    <property type="entry name" value="DHHA2 domain"/>
    <property type="match status" value="1"/>
</dbReference>
<keyword evidence="3" id="KW-0479">Metal-binding</keyword>
<evidence type="ECO:0000259" key="9">
    <source>
        <dbReference type="PROSITE" id="PS51371"/>
    </source>
</evidence>
<evidence type="ECO:0000256" key="8">
    <source>
        <dbReference type="PROSITE-ProRule" id="PRU00703"/>
    </source>
</evidence>
<dbReference type="GO" id="GO:0004427">
    <property type="term" value="F:inorganic diphosphate phosphatase activity"/>
    <property type="evidence" value="ECO:0007669"/>
    <property type="project" value="UniProtKB-EC"/>
</dbReference>
<evidence type="ECO:0000256" key="7">
    <source>
        <dbReference type="ARBA" id="ARBA00047820"/>
    </source>
</evidence>
<keyword evidence="4 10" id="KW-0378">Hydrolase</keyword>
<dbReference type="OrthoDB" id="9766150at2"/>
<comment type="catalytic activity">
    <reaction evidence="7">
        <text>diphosphate + H2O = 2 phosphate + H(+)</text>
        <dbReference type="Rhea" id="RHEA:24576"/>
        <dbReference type="ChEBI" id="CHEBI:15377"/>
        <dbReference type="ChEBI" id="CHEBI:15378"/>
        <dbReference type="ChEBI" id="CHEBI:33019"/>
        <dbReference type="ChEBI" id="CHEBI:43474"/>
        <dbReference type="EC" id="3.6.1.1"/>
    </reaction>
</comment>
<dbReference type="EMBL" id="CVRS01000067">
    <property type="protein sequence ID" value="CRL37176.1"/>
    <property type="molecule type" value="Genomic_DNA"/>
</dbReference>
<dbReference type="FunFam" id="3.90.1640.10:FF:000001">
    <property type="entry name" value="Probable manganese-dependent inorganic pyrophosphatase"/>
    <property type="match status" value="1"/>
</dbReference>
<dbReference type="InterPro" id="IPR028979">
    <property type="entry name" value="Ser_kin/Pase_Hpr-like_N_sf"/>
</dbReference>
<dbReference type="InterPro" id="IPR046342">
    <property type="entry name" value="CBS_dom_sf"/>
</dbReference>
<dbReference type="InterPro" id="IPR000644">
    <property type="entry name" value="CBS_dom"/>
</dbReference>
<dbReference type="PANTHER" id="PTHR12112:SF22">
    <property type="entry name" value="MANGANESE-DEPENDENT INORGANIC PYROPHOSPHATASE-RELATED"/>
    <property type="match status" value="1"/>
</dbReference>